<name>A0A2U8I5G3_9GAMM</name>
<evidence type="ECO:0008006" key="3">
    <source>
        <dbReference type="Google" id="ProtNLM"/>
    </source>
</evidence>
<organism evidence="1 2">
    <name type="scientific">Candidatus Fukatsuia symbiotica</name>
    <dbReference type="NCBI Taxonomy" id="1878942"/>
    <lineage>
        <taxon>Bacteria</taxon>
        <taxon>Pseudomonadati</taxon>
        <taxon>Pseudomonadota</taxon>
        <taxon>Gammaproteobacteria</taxon>
        <taxon>Enterobacterales</taxon>
        <taxon>Yersiniaceae</taxon>
        <taxon>Candidatus Fukatsuia</taxon>
    </lineage>
</organism>
<dbReference type="CDD" id="cd16364">
    <property type="entry name" value="T3SC_I-like"/>
    <property type="match status" value="1"/>
</dbReference>
<keyword evidence="2" id="KW-1185">Reference proteome</keyword>
<dbReference type="OrthoDB" id="5455207at2"/>
<dbReference type="Gene3D" id="3.30.1460.10">
    <property type="match status" value="1"/>
</dbReference>
<dbReference type="EMBL" id="CP021659">
    <property type="protein sequence ID" value="AWK14396.1"/>
    <property type="molecule type" value="Genomic_DNA"/>
</dbReference>
<accession>A0A2U8I5G3</accession>
<dbReference type="RefSeq" id="WP_072549650.1">
    <property type="nucleotide sequence ID" value="NZ_CP021659.1"/>
</dbReference>
<dbReference type="SUPFAM" id="SSF69635">
    <property type="entry name" value="Type III secretory system chaperone-like"/>
    <property type="match status" value="1"/>
</dbReference>
<dbReference type="KEGG" id="fsm:CCS41_07765"/>
<reference evidence="1 2" key="1">
    <citation type="submission" date="2017-05" db="EMBL/GenBank/DDBJ databases">
        <title>Genome sequence of Candidatus Fukatsuia symbiotica and Candidatus Hamiltonella defensa from Acyrthosiphon pisum strain 5D.</title>
        <authorList>
            <person name="Patel V.A."/>
            <person name="Chevignon G."/>
            <person name="Russell J.A."/>
            <person name="Oliver K.M."/>
        </authorList>
    </citation>
    <scope>NUCLEOTIDE SEQUENCE [LARGE SCALE GENOMIC DNA]</scope>
    <source>
        <strain evidence="1 2">5D</strain>
    </source>
</reference>
<dbReference type="InterPro" id="IPR010261">
    <property type="entry name" value="Tir_chaperone"/>
</dbReference>
<dbReference type="AlphaFoldDB" id="A0A2U8I5G3"/>
<evidence type="ECO:0000313" key="1">
    <source>
        <dbReference type="EMBL" id="AWK14396.1"/>
    </source>
</evidence>
<gene>
    <name evidence="1" type="ORF">CCS41_07765</name>
</gene>
<proteinExistence type="predicted"/>
<dbReference type="Pfam" id="PF05932">
    <property type="entry name" value="CesT"/>
    <property type="match status" value="1"/>
</dbReference>
<sequence>MNDYFDPASYQLQCLGKRMGIPTLKFDDDGQCLLEIGETTVLIETIPDSDYLHCYADLGAIPDTERALILAELLCANLAYNKCGIIALDPTEKRAVLLLHIDVNTDAEIFIERFTLFSQRATLLQSRLIQAAYEQDDHIRKYHHYPKL</sequence>
<dbReference type="GO" id="GO:0030254">
    <property type="term" value="P:protein secretion by the type III secretion system"/>
    <property type="evidence" value="ECO:0007669"/>
    <property type="project" value="InterPro"/>
</dbReference>
<evidence type="ECO:0000313" key="2">
    <source>
        <dbReference type="Proteomes" id="UP000261875"/>
    </source>
</evidence>
<dbReference type="STRING" id="1878942.GCA_900128755_00721"/>
<protein>
    <recommendedName>
        <fullName evidence="3">Tir chaperone family protein</fullName>
    </recommendedName>
</protein>
<dbReference type="Proteomes" id="UP000261875">
    <property type="component" value="Chromosome"/>
</dbReference>